<dbReference type="EMBL" id="UIGY01000180">
    <property type="protein sequence ID" value="SUZ12481.1"/>
    <property type="molecule type" value="Genomic_DNA"/>
</dbReference>
<sequence>MSKTRMPANSYRRGGKQAYSGVKVNSSRGNYEPLSSNEKRESVRLADSIDEAHGFTRYESGKKKVGWLVNIKSTTIEDENLPDGRAAVDCYFIEEDGGTFKTSLKYDPYFLVAVKRGYENEAEEWLKRSPGDGVLKSLRKVEKEDLQMPNHLLGYRRTFFELRFNNVTDLLAARKDIMPIAARNKTSMDAMEIYAEVARYFLFIQA</sequence>
<dbReference type="GO" id="GO:0008622">
    <property type="term" value="C:epsilon DNA polymerase complex"/>
    <property type="evidence" value="ECO:0007669"/>
    <property type="project" value="InterPro"/>
</dbReference>
<keyword evidence="1" id="KW-0408">Iron</keyword>
<evidence type="ECO:0000313" key="3">
    <source>
        <dbReference type="EMBL" id="EPQ62829.1"/>
    </source>
</evidence>
<dbReference type="GO" id="GO:0045004">
    <property type="term" value="P:DNA replication proofreading"/>
    <property type="evidence" value="ECO:0007669"/>
    <property type="project" value="TreeGrafter"/>
</dbReference>
<keyword evidence="1" id="KW-0548">Nucleotidyltransferase</keyword>
<evidence type="ECO:0000256" key="1">
    <source>
        <dbReference type="RuleBase" id="RU365029"/>
    </source>
</evidence>
<dbReference type="HOGENOM" id="CLU_1331739_0_0_1"/>
<comment type="function">
    <text evidence="1">DNA polymerase II participates in chromosomal DNA replication.</text>
</comment>
<accession>A0A061HCT3</accession>
<keyword evidence="1" id="KW-0239">DNA-directed DNA polymerase</keyword>
<keyword evidence="1" id="KW-0238">DNA-binding</keyword>
<dbReference type="OrthoDB" id="10060449at2759"/>
<keyword evidence="1" id="KW-0539">Nucleus</keyword>
<evidence type="ECO:0000313" key="4">
    <source>
        <dbReference type="EMBL" id="SUZ12481.1"/>
    </source>
</evidence>
<dbReference type="PANTHER" id="PTHR10670">
    <property type="entry name" value="DNA POLYMERASE EPSILON CATALYTIC SUBUNIT A"/>
    <property type="match status" value="1"/>
</dbReference>
<dbReference type="GO" id="GO:0003887">
    <property type="term" value="F:DNA-directed DNA polymerase activity"/>
    <property type="evidence" value="ECO:0007669"/>
    <property type="project" value="UniProtKB-KW"/>
</dbReference>
<proteinExistence type="inferred from homology"/>
<dbReference type="GO" id="GO:0003677">
    <property type="term" value="F:DNA binding"/>
    <property type="evidence" value="ECO:0007669"/>
    <property type="project" value="UniProtKB-KW"/>
</dbReference>
<gene>
    <name evidence="3" type="ORF">BGT96224_527</name>
    <name evidence="4" type="ORF">BGT96224V2_LOCUS5650</name>
</gene>
<dbReference type="EMBL" id="KE375150">
    <property type="protein sequence ID" value="EPQ62829.1"/>
    <property type="molecule type" value="Genomic_DNA"/>
</dbReference>
<feature type="region of interest" description="Disordered" evidence="2">
    <location>
        <begin position="1"/>
        <end position="40"/>
    </location>
</feature>
<keyword evidence="1" id="KW-0863">Zinc-finger</keyword>
<keyword evidence="1" id="KW-0235">DNA replication</keyword>
<keyword evidence="1" id="KW-0411">Iron-sulfur</keyword>
<keyword evidence="1" id="KW-0808">Transferase</keyword>
<name>A0A061HCT3_BLUGR</name>
<keyword evidence="1" id="KW-0862">Zinc</keyword>
<keyword evidence="1" id="KW-0004">4Fe-4S</keyword>
<dbReference type="GO" id="GO:0051539">
    <property type="term" value="F:4 iron, 4 sulfur cluster binding"/>
    <property type="evidence" value="ECO:0007669"/>
    <property type="project" value="UniProtKB-KW"/>
</dbReference>
<keyword evidence="1" id="KW-0479">Metal-binding</keyword>
<evidence type="ECO:0000313" key="5">
    <source>
        <dbReference type="Proteomes" id="UP000053110"/>
    </source>
</evidence>
<dbReference type="GO" id="GO:0008310">
    <property type="term" value="F:single-stranded DNA 3'-5' DNA exonuclease activity"/>
    <property type="evidence" value="ECO:0007669"/>
    <property type="project" value="TreeGrafter"/>
</dbReference>
<comment type="catalytic activity">
    <reaction evidence="1">
        <text>DNA(n) + a 2'-deoxyribonucleoside 5'-triphosphate = DNA(n+1) + diphosphate</text>
        <dbReference type="Rhea" id="RHEA:22508"/>
        <dbReference type="Rhea" id="RHEA-COMP:17339"/>
        <dbReference type="Rhea" id="RHEA-COMP:17340"/>
        <dbReference type="ChEBI" id="CHEBI:33019"/>
        <dbReference type="ChEBI" id="CHEBI:61560"/>
        <dbReference type="ChEBI" id="CHEBI:173112"/>
        <dbReference type="EC" id="2.7.7.7"/>
    </reaction>
</comment>
<reference evidence="3" key="2">
    <citation type="submission" date="2013-01" db="EMBL/GenBank/DDBJ databases">
        <title>The wheat powdery mildew genome reveals unique evolution of an obligate biotroph.</title>
        <authorList>
            <person name="Oberhaensli S."/>
            <person name="Wicker T."/>
            <person name="Keller B."/>
        </authorList>
    </citation>
    <scope>NUCLEOTIDE SEQUENCE</scope>
    <source>
        <strain evidence="3">96224</strain>
    </source>
</reference>
<comment type="similarity">
    <text evidence="1">Belongs to the DNA polymerase type-B family.</text>
</comment>
<dbReference type="GO" id="GO:0000278">
    <property type="term" value="P:mitotic cell cycle"/>
    <property type="evidence" value="ECO:0007669"/>
    <property type="project" value="TreeGrafter"/>
</dbReference>
<comment type="cofactor">
    <cofactor evidence="1">
        <name>[4Fe-4S] cluster</name>
        <dbReference type="ChEBI" id="CHEBI:49883"/>
    </cofactor>
</comment>
<evidence type="ECO:0000256" key="2">
    <source>
        <dbReference type="SAM" id="MobiDB-lite"/>
    </source>
</evidence>
<dbReference type="AlphaFoldDB" id="A0A061HCT3"/>
<organism evidence="4">
    <name type="scientific">Blumeria graminis f. sp. tritici 96224</name>
    <dbReference type="NCBI Taxonomy" id="1268274"/>
    <lineage>
        <taxon>Eukaryota</taxon>
        <taxon>Fungi</taxon>
        <taxon>Dikarya</taxon>
        <taxon>Ascomycota</taxon>
        <taxon>Pezizomycotina</taxon>
        <taxon>Leotiomycetes</taxon>
        <taxon>Erysiphales</taxon>
        <taxon>Erysiphaceae</taxon>
        <taxon>Blumeria</taxon>
    </lineage>
</organism>
<dbReference type="Gene3D" id="3.30.342.10">
    <property type="entry name" value="DNA Polymerase, chain B, domain 1"/>
    <property type="match status" value="1"/>
</dbReference>
<comment type="subcellular location">
    <subcellularLocation>
        <location evidence="1">Nucleus</location>
    </subcellularLocation>
</comment>
<dbReference type="GO" id="GO:0006272">
    <property type="term" value="P:leading strand elongation"/>
    <property type="evidence" value="ECO:0007669"/>
    <property type="project" value="TreeGrafter"/>
</dbReference>
<dbReference type="GO" id="GO:0006297">
    <property type="term" value="P:nucleotide-excision repair, DNA gap filling"/>
    <property type="evidence" value="ECO:0007669"/>
    <property type="project" value="TreeGrafter"/>
</dbReference>
<reference evidence="4" key="3">
    <citation type="submission" date="2018-07" db="EMBL/GenBank/DDBJ databases">
        <authorList>
            <person name="Quirk P.G."/>
            <person name="Krulwich T.A."/>
        </authorList>
    </citation>
    <scope>NUCLEOTIDE SEQUENCE</scope>
    <source>
        <strain evidence="4">96224</strain>
    </source>
</reference>
<dbReference type="PANTHER" id="PTHR10670:SF0">
    <property type="entry name" value="DNA POLYMERASE EPSILON CATALYTIC SUBUNIT A"/>
    <property type="match status" value="1"/>
</dbReference>
<dbReference type="EC" id="2.7.7.7" evidence="1"/>
<dbReference type="InterPro" id="IPR029703">
    <property type="entry name" value="POL2"/>
</dbReference>
<feature type="compositionally biased region" description="Polar residues" evidence="2">
    <location>
        <begin position="23"/>
        <end position="36"/>
    </location>
</feature>
<reference evidence="5" key="1">
    <citation type="journal article" date="2013" name="Nat. Genet.">
        <title>The wheat powdery mildew genome shows the unique evolution of an obligate biotroph.</title>
        <authorList>
            <person name="Wicker T."/>
            <person name="Oberhaensli S."/>
            <person name="Parlange F."/>
            <person name="Buchmann J.P."/>
            <person name="Shatalina M."/>
            <person name="Roffler S."/>
            <person name="Ben-David R."/>
            <person name="Dolezel J."/>
            <person name="Simkova H."/>
            <person name="Schulze-Lefert P."/>
            <person name="Spanu P.D."/>
            <person name="Bruggmann R."/>
            <person name="Amselem J."/>
            <person name="Quesneville H."/>
            <person name="Ver Loren van Themaat E."/>
            <person name="Paape T."/>
            <person name="Shimizu K.K."/>
            <person name="Keller B."/>
        </authorList>
    </citation>
    <scope>NUCLEOTIDE SEQUENCE [LARGE SCALE GENOMIC DNA]</scope>
    <source>
        <strain evidence="5">96224</strain>
    </source>
</reference>
<dbReference type="GO" id="GO:0006287">
    <property type="term" value="P:base-excision repair, gap-filling"/>
    <property type="evidence" value="ECO:0007669"/>
    <property type="project" value="TreeGrafter"/>
</dbReference>
<dbReference type="GO" id="GO:0008270">
    <property type="term" value="F:zinc ion binding"/>
    <property type="evidence" value="ECO:0007669"/>
    <property type="project" value="UniProtKB-KW"/>
</dbReference>
<protein>
    <recommendedName>
        <fullName evidence="1">DNA polymerase epsilon catalytic subunit</fullName>
        <ecNumber evidence="1">2.7.7.7</ecNumber>
    </recommendedName>
</protein>
<dbReference type="Proteomes" id="UP000053110">
    <property type="component" value="Unassembled WGS sequence"/>
</dbReference>